<sequence>MLQQTEAWRRALAAKRGFRGEPDAGDANASVSKDGVGRAGVPRRVGNGGKGGGRGFMPFKATGHKGGISRQG</sequence>
<comment type="caution">
    <text evidence="2">The sequence shown here is derived from an EMBL/GenBank/DDBJ whole genome shotgun (WGS) entry which is preliminary data.</text>
</comment>
<feature type="region of interest" description="Disordered" evidence="1">
    <location>
        <begin position="13"/>
        <end position="72"/>
    </location>
</feature>
<evidence type="ECO:0000313" key="2">
    <source>
        <dbReference type="EMBL" id="NEG77927.1"/>
    </source>
</evidence>
<keyword evidence="3" id="KW-1185">Reference proteome</keyword>
<accession>A0A7K3TFQ9</accession>
<protein>
    <submittedName>
        <fullName evidence="2">Uncharacterized protein</fullName>
    </submittedName>
</protein>
<name>A0A7K3TFQ9_9BIFI</name>
<gene>
    <name evidence="2" type="ORF">GFD22_02835</name>
</gene>
<feature type="compositionally biased region" description="Gly residues" evidence="1">
    <location>
        <begin position="46"/>
        <end position="55"/>
    </location>
</feature>
<reference evidence="2 3" key="1">
    <citation type="submission" date="2019-10" db="EMBL/GenBank/DDBJ databases">
        <title>Bifidobacterium from non-human primates.</title>
        <authorList>
            <person name="Modesto M."/>
        </authorList>
    </citation>
    <scope>NUCLEOTIDE SEQUENCE [LARGE SCALE GENOMIC DNA]</scope>
    <source>
        <strain evidence="2 3">TREC</strain>
    </source>
</reference>
<dbReference type="AlphaFoldDB" id="A0A7K3TFQ9"/>
<dbReference type="Proteomes" id="UP000469763">
    <property type="component" value="Unassembled WGS sequence"/>
</dbReference>
<evidence type="ECO:0000313" key="3">
    <source>
        <dbReference type="Proteomes" id="UP000469763"/>
    </source>
</evidence>
<dbReference type="EMBL" id="WHZY01000003">
    <property type="protein sequence ID" value="NEG77927.1"/>
    <property type="molecule type" value="Genomic_DNA"/>
</dbReference>
<proteinExistence type="predicted"/>
<evidence type="ECO:0000256" key="1">
    <source>
        <dbReference type="SAM" id="MobiDB-lite"/>
    </source>
</evidence>
<organism evidence="2 3">
    <name type="scientific">Bifidobacterium avesanii</name>
    <dbReference type="NCBI Taxonomy" id="1798157"/>
    <lineage>
        <taxon>Bacteria</taxon>
        <taxon>Bacillati</taxon>
        <taxon>Actinomycetota</taxon>
        <taxon>Actinomycetes</taxon>
        <taxon>Bifidobacteriales</taxon>
        <taxon>Bifidobacteriaceae</taxon>
        <taxon>Bifidobacterium</taxon>
    </lineage>
</organism>